<comment type="similarity">
    <text evidence="2">Belongs to the GMC oxidoreductase family.</text>
</comment>
<dbReference type="Pfam" id="PF00732">
    <property type="entry name" value="GMC_oxred_N"/>
    <property type="match status" value="1"/>
</dbReference>
<keyword evidence="5" id="KW-0560">Oxidoreductase</keyword>
<evidence type="ECO:0000256" key="1">
    <source>
        <dbReference type="ARBA" id="ARBA00001974"/>
    </source>
</evidence>
<dbReference type="SUPFAM" id="SSF54373">
    <property type="entry name" value="FAD-linked reductases, C-terminal domain"/>
    <property type="match status" value="1"/>
</dbReference>
<organism evidence="8 9">
    <name type="scientific">Diplodia seriata</name>
    <dbReference type="NCBI Taxonomy" id="420778"/>
    <lineage>
        <taxon>Eukaryota</taxon>
        <taxon>Fungi</taxon>
        <taxon>Dikarya</taxon>
        <taxon>Ascomycota</taxon>
        <taxon>Pezizomycotina</taxon>
        <taxon>Dothideomycetes</taxon>
        <taxon>Dothideomycetes incertae sedis</taxon>
        <taxon>Botryosphaeriales</taxon>
        <taxon>Botryosphaeriaceae</taxon>
        <taxon>Diplodia</taxon>
    </lineage>
</organism>
<dbReference type="Gene3D" id="4.10.450.10">
    <property type="entry name" value="Glucose Oxidase, domain 2"/>
    <property type="match status" value="1"/>
</dbReference>
<dbReference type="SUPFAM" id="SSF51905">
    <property type="entry name" value="FAD/NAD(P)-binding domain"/>
    <property type="match status" value="1"/>
</dbReference>
<evidence type="ECO:0000256" key="2">
    <source>
        <dbReference type="ARBA" id="ARBA00010790"/>
    </source>
</evidence>
<dbReference type="Gene3D" id="3.50.50.60">
    <property type="entry name" value="FAD/NAD(P)-binding domain"/>
    <property type="match status" value="1"/>
</dbReference>
<keyword evidence="6" id="KW-0732">Signal</keyword>
<dbReference type="InterPro" id="IPR036188">
    <property type="entry name" value="FAD/NAD-bd_sf"/>
</dbReference>
<dbReference type="GeneID" id="92013375"/>
<reference evidence="8 9" key="1">
    <citation type="submission" date="2024-02" db="EMBL/GenBank/DDBJ databases">
        <title>De novo assembly and annotation of 12 fungi associated with fruit tree decline syndrome in Ontario, Canada.</title>
        <authorList>
            <person name="Sulman M."/>
            <person name="Ellouze W."/>
            <person name="Ilyukhin E."/>
        </authorList>
    </citation>
    <scope>NUCLEOTIDE SEQUENCE [LARGE SCALE GENOMIC DNA]</scope>
    <source>
        <strain evidence="8 9">FDS-637</strain>
    </source>
</reference>
<dbReference type="Proteomes" id="UP001430584">
    <property type="component" value="Unassembled WGS sequence"/>
</dbReference>
<dbReference type="InterPro" id="IPR027424">
    <property type="entry name" value="Glucose_Oxidase_domain_2"/>
</dbReference>
<dbReference type="PANTHER" id="PTHR11552:SF201">
    <property type="entry name" value="GLUCOSE-METHANOL-CHOLINE OXIDOREDUCTASE N-TERMINAL DOMAIN-CONTAINING PROTEIN"/>
    <property type="match status" value="1"/>
</dbReference>
<keyword evidence="4" id="KW-0274">FAD</keyword>
<comment type="caution">
    <text evidence="8">The sequence shown here is derived from an EMBL/GenBank/DDBJ whole genome shotgun (WGS) entry which is preliminary data.</text>
</comment>
<feature type="chain" id="PRO_5045398594" description="Glucose-methanol-choline oxidoreductase N-terminal domain-containing protein" evidence="6">
    <location>
        <begin position="16"/>
        <end position="605"/>
    </location>
</feature>
<dbReference type="Pfam" id="PF13450">
    <property type="entry name" value="NAD_binding_8"/>
    <property type="match status" value="1"/>
</dbReference>
<dbReference type="InterPro" id="IPR007867">
    <property type="entry name" value="GMC_OxRtase_C"/>
</dbReference>
<gene>
    <name evidence="8" type="ORF">SLS55_009290</name>
</gene>
<name>A0ABR3C4R8_9PEZI</name>
<dbReference type="RefSeq" id="XP_066628637.1">
    <property type="nucleotide sequence ID" value="XM_066780691.1"/>
</dbReference>
<feature type="domain" description="Glucose-methanol-choline oxidoreductase N-terminal" evidence="7">
    <location>
        <begin position="308"/>
        <end position="322"/>
    </location>
</feature>
<keyword evidence="3" id="KW-0285">Flavoprotein</keyword>
<keyword evidence="9" id="KW-1185">Reference proteome</keyword>
<dbReference type="PIRSF" id="PIRSF000137">
    <property type="entry name" value="Alcohol_oxidase"/>
    <property type="match status" value="1"/>
</dbReference>
<evidence type="ECO:0000256" key="3">
    <source>
        <dbReference type="ARBA" id="ARBA00022630"/>
    </source>
</evidence>
<proteinExistence type="inferred from homology"/>
<dbReference type="InterPro" id="IPR000172">
    <property type="entry name" value="GMC_OxRdtase_N"/>
</dbReference>
<dbReference type="Pfam" id="PF05199">
    <property type="entry name" value="GMC_oxred_C"/>
    <property type="match status" value="1"/>
</dbReference>
<evidence type="ECO:0000313" key="8">
    <source>
        <dbReference type="EMBL" id="KAL0254766.1"/>
    </source>
</evidence>
<dbReference type="PROSITE" id="PS00624">
    <property type="entry name" value="GMC_OXRED_2"/>
    <property type="match status" value="1"/>
</dbReference>
<dbReference type="Gene3D" id="3.30.560.10">
    <property type="entry name" value="Glucose Oxidase, domain 3"/>
    <property type="match status" value="1"/>
</dbReference>
<evidence type="ECO:0000256" key="4">
    <source>
        <dbReference type="ARBA" id="ARBA00022827"/>
    </source>
</evidence>
<evidence type="ECO:0000313" key="9">
    <source>
        <dbReference type="Proteomes" id="UP001430584"/>
    </source>
</evidence>
<accession>A0ABR3C4R8</accession>
<feature type="signal peptide" evidence="6">
    <location>
        <begin position="1"/>
        <end position="15"/>
    </location>
</feature>
<comment type="cofactor">
    <cofactor evidence="1">
        <name>FAD</name>
        <dbReference type="ChEBI" id="CHEBI:57692"/>
    </cofactor>
</comment>
<evidence type="ECO:0000259" key="7">
    <source>
        <dbReference type="PROSITE" id="PS00624"/>
    </source>
</evidence>
<dbReference type="EMBL" id="JAJVCZ030000010">
    <property type="protein sequence ID" value="KAL0254766.1"/>
    <property type="molecule type" value="Genomic_DNA"/>
</dbReference>
<dbReference type="PANTHER" id="PTHR11552">
    <property type="entry name" value="GLUCOSE-METHANOL-CHOLINE GMC OXIDOREDUCTASE"/>
    <property type="match status" value="1"/>
</dbReference>
<evidence type="ECO:0000256" key="6">
    <source>
        <dbReference type="SAM" id="SignalP"/>
    </source>
</evidence>
<protein>
    <recommendedName>
        <fullName evidence="7">Glucose-methanol-choline oxidoreductase N-terminal domain-containing protein</fullName>
    </recommendedName>
</protein>
<evidence type="ECO:0000256" key="5">
    <source>
        <dbReference type="ARBA" id="ARBA00023002"/>
    </source>
</evidence>
<sequence>MRCFLTSSLVSLATASPLAARAYDYIVVGGGPGGLVVANRLSETNASVLVIEAGGSAYENPNVTAPDGYGLALNTALDWSYPSVTQRGGSAHAMHAGKVLGGSTAINGKTPNGFEVFSQLIRQQGMSFTRAAASQIDAWEQIGNNGWNWQSLWKYYLKSEQYQAPGAEQVRGGAAYEPSYHGSDGNLKVGYPKGQIIDDFLAPLNASYQELGIPYSPDVSGGDMRGFNVFPMMINVAENIRSDAARAYYFPFQSRPNLAVLYNTSVTRLVWGNDDSSGDAVASGVEAVSVDGTALTLTANREVVVAAGALKTPAILELSGVGSPDVLSQANVTTKVPLPGVGENLIDQVNNGMYYATPNNKTYKGLANYLSYPNVTDIYGAETAASLASSVRSALPTWAAQIAAQNNNATNASTLLSLLEVQHSLLFDAQVPIAEILHVPAEHFGSEFWGTLPFSRGNIHIVSPDPNTPATINPQYMKFDFDLDVQVGISKFFRKLFSTDGLARLAGEEIKPGIATVAEGAEDEEWAAWILQSWRPNFHVLGTAIMMPREMGGVVSDRLKVYGTKNVRVVDGSILPFQVCGHLTSTIYAVAERASDLMKEDAGFQ</sequence>
<dbReference type="InterPro" id="IPR012132">
    <property type="entry name" value="GMC_OxRdtase"/>
</dbReference>